<feature type="domain" description="Adenylosuccinate lyase PurB C-terminal" evidence="15">
    <location>
        <begin position="330"/>
        <end position="445"/>
    </location>
</feature>
<evidence type="ECO:0000256" key="1">
    <source>
        <dbReference type="ARBA" id="ARBA00004706"/>
    </source>
</evidence>
<dbReference type="InterPro" id="IPR024083">
    <property type="entry name" value="Fumarase/histidase_N"/>
</dbReference>
<dbReference type="RefSeq" id="WP_106658596.1">
    <property type="nucleotide sequence ID" value="NZ_PJEO01000014.1"/>
</dbReference>
<dbReference type="EC" id="4.3.2.2" evidence="4 12"/>
<name>A0A2N3HMW9_9FLAO</name>
<evidence type="ECO:0000313" key="17">
    <source>
        <dbReference type="Proteomes" id="UP000233435"/>
    </source>
</evidence>
<dbReference type="InterPro" id="IPR022761">
    <property type="entry name" value="Fumarate_lyase_N"/>
</dbReference>
<evidence type="ECO:0000256" key="5">
    <source>
        <dbReference type="ARBA" id="ARBA00017058"/>
    </source>
</evidence>
<dbReference type="InterPro" id="IPR004769">
    <property type="entry name" value="Pur_lyase"/>
</dbReference>
<dbReference type="AlphaFoldDB" id="A0A2N3HMW9"/>
<dbReference type="SUPFAM" id="SSF48557">
    <property type="entry name" value="L-aspartase-like"/>
    <property type="match status" value="1"/>
</dbReference>
<organism evidence="16 17">
    <name type="scientific">Confluentibacter flavum</name>
    <dbReference type="NCBI Taxonomy" id="1909700"/>
    <lineage>
        <taxon>Bacteria</taxon>
        <taxon>Pseudomonadati</taxon>
        <taxon>Bacteroidota</taxon>
        <taxon>Flavobacteriia</taxon>
        <taxon>Flavobacteriales</taxon>
        <taxon>Flavobacteriaceae</taxon>
        <taxon>Confluentibacter</taxon>
    </lineage>
</organism>
<dbReference type="PROSITE" id="PS00163">
    <property type="entry name" value="FUMARATE_LYASES"/>
    <property type="match status" value="1"/>
</dbReference>
<comment type="similarity">
    <text evidence="3 13">Belongs to the lyase 1 family. Adenylosuccinate lyase subfamily.</text>
</comment>
<dbReference type="CDD" id="cd01598">
    <property type="entry name" value="PurB"/>
    <property type="match status" value="1"/>
</dbReference>
<evidence type="ECO:0000256" key="13">
    <source>
        <dbReference type="RuleBase" id="RU361172"/>
    </source>
</evidence>
<evidence type="ECO:0000256" key="7">
    <source>
        <dbReference type="ARBA" id="ARBA00023239"/>
    </source>
</evidence>
<dbReference type="PANTHER" id="PTHR43411:SF1">
    <property type="entry name" value="ADENYLOSUCCINATE LYASE"/>
    <property type="match status" value="1"/>
</dbReference>
<evidence type="ECO:0000313" key="16">
    <source>
        <dbReference type="EMBL" id="PKQ46319.1"/>
    </source>
</evidence>
<comment type="catalytic activity">
    <reaction evidence="8">
        <text>(2S)-2-[5-amino-1-(5-phospho-beta-D-ribosyl)imidazole-4-carboxamido]succinate = 5-amino-1-(5-phospho-beta-D-ribosyl)imidazole-4-carboxamide + fumarate</text>
        <dbReference type="Rhea" id="RHEA:23920"/>
        <dbReference type="ChEBI" id="CHEBI:29806"/>
        <dbReference type="ChEBI" id="CHEBI:58443"/>
        <dbReference type="ChEBI" id="CHEBI:58475"/>
        <dbReference type="EC" id="4.3.2.2"/>
    </reaction>
    <physiologicalReaction direction="left-to-right" evidence="8">
        <dbReference type="Rhea" id="RHEA:23921"/>
    </physiologicalReaction>
</comment>
<dbReference type="EMBL" id="PJEO01000014">
    <property type="protein sequence ID" value="PKQ46319.1"/>
    <property type="molecule type" value="Genomic_DNA"/>
</dbReference>
<keyword evidence="17" id="KW-1185">Reference proteome</keyword>
<protein>
    <recommendedName>
        <fullName evidence="5 12">Adenylosuccinate lyase</fullName>
        <shortName evidence="13">ASL</shortName>
        <ecNumber evidence="4 12">4.3.2.2</ecNumber>
    </recommendedName>
    <alternativeName>
        <fullName evidence="10 13">Adenylosuccinase</fullName>
    </alternativeName>
</protein>
<keyword evidence="7 13" id="KW-0456">Lyase</keyword>
<dbReference type="Pfam" id="PF00206">
    <property type="entry name" value="Lyase_1"/>
    <property type="match status" value="1"/>
</dbReference>
<gene>
    <name evidence="16" type="ORF">CSW08_03925</name>
</gene>
<dbReference type="Proteomes" id="UP000233435">
    <property type="component" value="Unassembled WGS sequence"/>
</dbReference>
<comment type="function">
    <text evidence="9">Catalyzes two reactions in de novo purine nucleotide biosynthesis. Catalyzes the breakdown of 5-aminoimidazole- (N-succinylocarboxamide) ribotide (SAICAR or 2-[5-amino-1-(5-phospho-beta-D-ribosyl)imidazole-4-carboxamido]succinate) to 5-aminoimidazole-4-carboxamide ribotide (AICAR or 5-amino-1-(5-phospho-beta-D-ribosyl)imidazole-4-carboxamide) and fumarate, and of adenylosuccinate (ADS or N(6)-(1,2-dicarboxyethyl)-AMP) to adenosine monophosphate (AMP) and fumarate.</text>
</comment>
<accession>A0A2N3HMW9</accession>
<dbReference type="NCBIfam" id="NF006764">
    <property type="entry name" value="PRK09285.1"/>
    <property type="match status" value="1"/>
</dbReference>
<evidence type="ECO:0000256" key="8">
    <source>
        <dbReference type="ARBA" id="ARBA00024477"/>
    </source>
</evidence>
<dbReference type="InterPro" id="IPR008948">
    <property type="entry name" value="L-Aspartase-like"/>
</dbReference>
<sequence>MSLSQLNAISPIDGRYRNKVNELAPYFSEEALIKYRVLVEIEYFIALCEIPLPQLKNVDSSVFENLRGIYKNFSTEDALAIKEIESVTNHDVKAVEYFIKEKFDALGLSSFKEFIHFGLTSQDINNTAIPLSIKEAVNNVYIPEYLKVVNKLKTLSDDWAAISMLARTHGQPASPTRLGKEIAVFVARLEQQFNLLQHIPHAAKFGGATGNFNAHHVAFPNMDWQAFGCKFVQDTLGLHHSFPTTQIEHYDHMAALFDNLKRINTILIDLNKDIWTYVSMDYFKQKIKAGEIGSSAMPHKVNPIDFENSEGNLGIANAVFEHLSAKLPVSRLQRDLTDSTVLRNVGVPFGHTLIGFKSTLKGLNKLLLNESKFADDLNNNWAVVAEAIQTILRREGFANPYEALKGLTRTNERINQDSISNFIDTLEVSNTIKEELKRITPSNYTGI</sequence>
<dbReference type="OrthoDB" id="9768878at2"/>
<dbReference type="Gene3D" id="1.10.275.10">
    <property type="entry name" value="Fumarase/aspartase (N-terminal domain)"/>
    <property type="match status" value="1"/>
</dbReference>
<evidence type="ECO:0000256" key="3">
    <source>
        <dbReference type="ARBA" id="ARBA00008273"/>
    </source>
</evidence>
<dbReference type="GO" id="GO:0004018">
    <property type="term" value="F:N6-(1,2-dicarboxyethyl)AMP AMP-lyase (fumarate-forming) activity"/>
    <property type="evidence" value="ECO:0007669"/>
    <property type="project" value="UniProtKB-UniRule"/>
</dbReference>
<evidence type="ECO:0000256" key="10">
    <source>
        <dbReference type="ARBA" id="ARBA00030717"/>
    </source>
</evidence>
<proteinExistence type="inferred from homology"/>
<comment type="pathway">
    <text evidence="1 13">Purine metabolism; IMP biosynthesis via de novo pathway; 5-amino-1-(5-phospho-D-ribosyl)imidazole-4-carboxamide from 5-amino-1-(5-phospho-D-ribosyl)imidazole-4-carboxylate: step 2/2.</text>
</comment>
<evidence type="ECO:0000256" key="4">
    <source>
        <dbReference type="ARBA" id="ARBA00012339"/>
    </source>
</evidence>
<keyword evidence="6 13" id="KW-0658">Purine biosynthesis</keyword>
<evidence type="ECO:0000256" key="2">
    <source>
        <dbReference type="ARBA" id="ARBA00004734"/>
    </source>
</evidence>
<comment type="caution">
    <text evidence="16">The sequence shown here is derived from an EMBL/GenBank/DDBJ whole genome shotgun (WGS) entry which is preliminary data.</text>
</comment>
<comment type="pathway">
    <text evidence="2 13">Purine metabolism; AMP biosynthesis via de novo pathway; AMP from IMP: step 2/2.</text>
</comment>
<evidence type="ECO:0000256" key="6">
    <source>
        <dbReference type="ARBA" id="ARBA00022755"/>
    </source>
</evidence>
<dbReference type="NCBIfam" id="TIGR00928">
    <property type="entry name" value="purB"/>
    <property type="match status" value="1"/>
</dbReference>
<dbReference type="GO" id="GO:0006189">
    <property type="term" value="P:'de novo' IMP biosynthetic process"/>
    <property type="evidence" value="ECO:0007669"/>
    <property type="project" value="UniProtKB-UniPathway"/>
</dbReference>
<comment type="catalytic activity">
    <reaction evidence="11">
        <text>N(6)-(1,2-dicarboxyethyl)-AMP = fumarate + AMP</text>
        <dbReference type="Rhea" id="RHEA:16853"/>
        <dbReference type="ChEBI" id="CHEBI:29806"/>
        <dbReference type="ChEBI" id="CHEBI:57567"/>
        <dbReference type="ChEBI" id="CHEBI:456215"/>
        <dbReference type="EC" id="4.3.2.2"/>
    </reaction>
    <physiologicalReaction direction="left-to-right" evidence="11">
        <dbReference type="Rhea" id="RHEA:16854"/>
    </physiologicalReaction>
</comment>
<dbReference type="InterPro" id="IPR013539">
    <property type="entry name" value="PurB_C"/>
</dbReference>
<dbReference type="PRINTS" id="PR00149">
    <property type="entry name" value="FUMRATELYASE"/>
</dbReference>
<evidence type="ECO:0000259" key="15">
    <source>
        <dbReference type="Pfam" id="PF08328"/>
    </source>
</evidence>
<dbReference type="Pfam" id="PF08328">
    <property type="entry name" value="ASL_C"/>
    <property type="match status" value="1"/>
</dbReference>
<reference evidence="16 17" key="1">
    <citation type="submission" date="2017-12" db="EMBL/GenBank/DDBJ databases">
        <title>Confluentibacter flavum sp. nov., isolated from the saline lake.</title>
        <authorList>
            <person name="Yu L."/>
        </authorList>
    </citation>
    <scope>NUCLEOTIDE SEQUENCE [LARGE SCALE GENOMIC DNA]</scope>
    <source>
        <strain evidence="16 17">3B</strain>
    </source>
</reference>
<dbReference type="PANTHER" id="PTHR43411">
    <property type="entry name" value="ADENYLOSUCCINATE LYASE"/>
    <property type="match status" value="1"/>
</dbReference>
<dbReference type="GO" id="GO:0044208">
    <property type="term" value="P:'de novo' AMP biosynthetic process"/>
    <property type="evidence" value="ECO:0007669"/>
    <property type="project" value="UniProtKB-UniPathway"/>
</dbReference>
<evidence type="ECO:0000256" key="11">
    <source>
        <dbReference type="ARBA" id="ARBA00049115"/>
    </source>
</evidence>
<feature type="domain" description="Fumarate lyase N-terminal" evidence="14">
    <location>
        <begin position="14"/>
        <end position="311"/>
    </location>
</feature>
<evidence type="ECO:0000256" key="9">
    <source>
        <dbReference type="ARBA" id="ARBA00025012"/>
    </source>
</evidence>
<dbReference type="UniPathway" id="UPA00075">
    <property type="reaction ID" value="UER00336"/>
</dbReference>
<evidence type="ECO:0000259" key="14">
    <source>
        <dbReference type="Pfam" id="PF00206"/>
    </source>
</evidence>
<dbReference type="InterPro" id="IPR047136">
    <property type="entry name" value="PurB_bact"/>
</dbReference>
<dbReference type="GO" id="GO:0070626">
    <property type="term" value="F:(S)-2-(5-amino-1-(5-phospho-D-ribosyl)imidazole-4-carboxamido) succinate lyase (fumarate-forming) activity"/>
    <property type="evidence" value="ECO:0007669"/>
    <property type="project" value="RHEA"/>
</dbReference>
<dbReference type="Gene3D" id="1.20.200.10">
    <property type="entry name" value="Fumarase/aspartase (Central domain)"/>
    <property type="match status" value="1"/>
</dbReference>
<dbReference type="UniPathway" id="UPA00074">
    <property type="reaction ID" value="UER00132"/>
</dbReference>
<dbReference type="Gene3D" id="1.10.40.30">
    <property type="entry name" value="Fumarase/aspartase (C-terminal domain)"/>
    <property type="match status" value="1"/>
</dbReference>
<dbReference type="InterPro" id="IPR020557">
    <property type="entry name" value="Fumarate_lyase_CS"/>
</dbReference>
<dbReference type="InterPro" id="IPR000362">
    <property type="entry name" value="Fumarate_lyase_fam"/>
</dbReference>
<evidence type="ECO:0000256" key="12">
    <source>
        <dbReference type="NCBIfam" id="TIGR00928"/>
    </source>
</evidence>